<proteinExistence type="predicted"/>
<dbReference type="RefSeq" id="WP_200359676.1">
    <property type="nucleotide sequence ID" value="NZ_JAENIL010000099.1"/>
</dbReference>
<keyword evidence="2" id="KW-1185">Reference proteome</keyword>
<dbReference type="EMBL" id="JAENIL010000099">
    <property type="protein sequence ID" value="MBK1880567.1"/>
    <property type="molecule type" value="Genomic_DNA"/>
</dbReference>
<name>A0A934VSM1_9BACT</name>
<dbReference type="AlphaFoldDB" id="A0A934VSM1"/>
<evidence type="ECO:0000313" key="1">
    <source>
        <dbReference type="EMBL" id="MBK1880567.1"/>
    </source>
</evidence>
<evidence type="ECO:0000313" key="2">
    <source>
        <dbReference type="Proteomes" id="UP000617628"/>
    </source>
</evidence>
<protein>
    <submittedName>
        <fullName evidence="1">Uncharacterized protein</fullName>
    </submittedName>
</protein>
<dbReference type="Proteomes" id="UP000617628">
    <property type="component" value="Unassembled WGS sequence"/>
</dbReference>
<accession>A0A934VSM1</accession>
<sequence length="125" mass="14613">MKIEKTLLTASGILVVFLLTSCSREIEGTFSGTLRWGFETQSFYVDEEDEAWWVSPQKDVFNKFGEDYGLRLNQLGEEYAAVLQYRVKMKGIASKRGEYGHFGMFKRRFEVEEILDFEWIGKDDQ</sequence>
<organism evidence="1 2">
    <name type="scientific">Pelagicoccus mobilis</name>
    <dbReference type="NCBI Taxonomy" id="415221"/>
    <lineage>
        <taxon>Bacteria</taxon>
        <taxon>Pseudomonadati</taxon>
        <taxon>Verrucomicrobiota</taxon>
        <taxon>Opitutia</taxon>
        <taxon>Puniceicoccales</taxon>
        <taxon>Pelagicoccaceae</taxon>
        <taxon>Pelagicoccus</taxon>
    </lineage>
</organism>
<reference evidence="1" key="1">
    <citation type="submission" date="2021-01" db="EMBL/GenBank/DDBJ databases">
        <title>Modified the classification status of verrucomicrobia.</title>
        <authorList>
            <person name="Feng X."/>
        </authorList>
    </citation>
    <scope>NUCLEOTIDE SEQUENCE</scope>
    <source>
        <strain evidence="1">KCTC 13126</strain>
    </source>
</reference>
<gene>
    <name evidence="1" type="ORF">JIN87_27015</name>
</gene>
<dbReference type="PROSITE" id="PS51257">
    <property type="entry name" value="PROKAR_LIPOPROTEIN"/>
    <property type="match status" value="1"/>
</dbReference>
<comment type="caution">
    <text evidence="1">The sequence shown here is derived from an EMBL/GenBank/DDBJ whole genome shotgun (WGS) entry which is preliminary data.</text>
</comment>